<organism evidence="1 2">
    <name type="scientific">Chitinophaga hostae</name>
    <dbReference type="NCBI Taxonomy" id="2831022"/>
    <lineage>
        <taxon>Bacteria</taxon>
        <taxon>Pseudomonadati</taxon>
        <taxon>Bacteroidota</taxon>
        <taxon>Chitinophagia</taxon>
        <taxon>Chitinophagales</taxon>
        <taxon>Chitinophagaceae</taxon>
        <taxon>Chitinophaga</taxon>
    </lineage>
</organism>
<dbReference type="Proteomes" id="UP000676386">
    <property type="component" value="Unassembled WGS sequence"/>
</dbReference>
<dbReference type="EMBL" id="JAGTXB010000036">
    <property type="protein sequence ID" value="MBS0032418.1"/>
    <property type="molecule type" value="Genomic_DNA"/>
</dbReference>
<keyword evidence="2" id="KW-1185">Reference proteome</keyword>
<dbReference type="RefSeq" id="WP_211977589.1">
    <property type="nucleotide sequence ID" value="NZ_JAGTXB010000036.1"/>
</dbReference>
<evidence type="ECO:0000313" key="1">
    <source>
        <dbReference type="EMBL" id="MBS0032418.1"/>
    </source>
</evidence>
<evidence type="ECO:0000313" key="2">
    <source>
        <dbReference type="Proteomes" id="UP000676386"/>
    </source>
</evidence>
<accession>A0ABS5JB36</accession>
<evidence type="ECO:0008006" key="3">
    <source>
        <dbReference type="Google" id="ProtNLM"/>
    </source>
</evidence>
<gene>
    <name evidence="1" type="ORF">KE626_34115</name>
</gene>
<sequence>MEINQALQSHAWQPLTHQLLLSLLKDYKRPNDKIHNLLNEGVLESIRKGLYIAGPALKTGKPEPFLLANHILGPSYVSIDTALSYYGLIPERVFEYASMTTKDSRKFQTPMGVFSYAHLSLPYYSFGIQQVKLSKDQIALIASPEKALCDRIVITKGIELRSQKDAMNYLLEDMRMDEENLKELNTSIMQSWIEDAPKKEKLHLIIKTIKRL</sequence>
<name>A0ABS5JB36_9BACT</name>
<comment type="caution">
    <text evidence="1">The sequence shown here is derived from an EMBL/GenBank/DDBJ whole genome shotgun (WGS) entry which is preliminary data.</text>
</comment>
<protein>
    <recommendedName>
        <fullName evidence="3">Transcriptional regulator, AbiEi antitoxin, Type IV TA system</fullName>
    </recommendedName>
</protein>
<reference evidence="1 2" key="1">
    <citation type="submission" date="2021-04" db="EMBL/GenBank/DDBJ databases">
        <title>Chitinophaga sp. nov., isolated from the rhizosphere soil.</title>
        <authorList>
            <person name="He S."/>
        </authorList>
    </citation>
    <scope>NUCLEOTIDE SEQUENCE [LARGE SCALE GENOMIC DNA]</scope>
    <source>
        <strain evidence="1 2">2R12</strain>
    </source>
</reference>
<proteinExistence type="predicted"/>